<keyword evidence="11" id="KW-1185">Reference proteome</keyword>
<keyword evidence="7 8" id="KW-0544">Nucleosome core</keyword>
<evidence type="ECO:0000256" key="8">
    <source>
        <dbReference type="RuleBase" id="RU000528"/>
    </source>
</evidence>
<evidence type="ECO:0000256" key="1">
    <source>
        <dbReference type="ARBA" id="ARBA00004123"/>
    </source>
</evidence>
<comment type="caution">
    <text evidence="10">The sequence shown here is derived from an EMBL/GenBank/DDBJ whole genome shotgun (WGS) entry which is preliminary data.</text>
</comment>
<keyword evidence="9" id="KW-0812">Transmembrane</keyword>
<sequence>KRHCNILRDNIQSITKPAICRVVKRIFCLIYNETHGVLKIFLEHVSGIRLALSFDVHTKRKTVTAFDLALKRSGHTLYGFGALIVPVPIPCFPILHYFLRSRRRIAATGRFAGEFLRTLCT</sequence>
<gene>
    <name evidence="10" type="ORF">DFP72DRAFT_815091</name>
</gene>
<keyword evidence="6 8" id="KW-0539">Nucleus</keyword>
<evidence type="ECO:0000256" key="9">
    <source>
        <dbReference type="SAM" id="Phobius"/>
    </source>
</evidence>
<dbReference type="GO" id="GO:0030527">
    <property type="term" value="F:structural constituent of chromatin"/>
    <property type="evidence" value="ECO:0007669"/>
    <property type="project" value="InterPro"/>
</dbReference>
<evidence type="ECO:0000256" key="5">
    <source>
        <dbReference type="ARBA" id="ARBA00023125"/>
    </source>
</evidence>
<evidence type="ECO:0000256" key="6">
    <source>
        <dbReference type="ARBA" id="ARBA00023242"/>
    </source>
</evidence>
<evidence type="ECO:0000256" key="2">
    <source>
        <dbReference type="ARBA" id="ARBA00004286"/>
    </source>
</evidence>
<keyword evidence="9" id="KW-0472">Membrane</keyword>
<dbReference type="PANTHER" id="PTHR10484">
    <property type="entry name" value="HISTONE H4"/>
    <property type="match status" value="1"/>
</dbReference>
<comment type="subcellular location">
    <subcellularLocation>
        <location evidence="2">Chromosome</location>
    </subcellularLocation>
    <subcellularLocation>
        <location evidence="1">Nucleus</location>
    </subcellularLocation>
</comment>
<dbReference type="PRINTS" id="PR00623">
    <property type="entry name" value="HISTONEH4"/>
</dbReference>
<dbReference type="SUPFAM" id="SSF47113">
    <property type="entry name" value="Histone-fold"/>
    <property type="match status" value="1"/>
</dbReference>
<feature type="non-terminal residue" evidence="10">
    <location>
        <position position="121"/>
    </location>
</feature>
<evidence type="ECO:0000256" key="4">
    <source>
        <dbReference type="ARBA" id="ARBA00022454"/>
    </source>
</evidence>
<organism evidence="10 11">
    <name type="scientific">Ephemerocybe angulata</name>
    <dbReference type="NCBI Taxonomy" id="980116"/>
    <lineage>
        <taxon>Eukaryota</taxon>
        <taxon>Fungi</taxon>
        <taxon>Dikarya</taxon>
        <taxon>Basidiomycota</taxon>
        <taxon>Agaricomycotina</taxon>
        <taxon>Agaricomycetes</taxon>
        <taxon>Agaricomycetidae</taxon>
        <taxon>Agaricales</taxon>
        <taxon>Agaricineae</taxon>
        <taxon>Psathyrellaceae</taxon>
        <taxon>Ephemerocybe</taxon>
    </lineage>
</organism>
<dbReference type="InterPro" id="IPR001951">
    <property type="entry name" value="Histone_H4"/>
</dbReference>
<dbReference type="Gene3D" id="1.10.20.10">
    <property type="entry name" value="Histone, subunit A"/>
    <property type="match status" value="1"/>
</dbReference>
<name>A0A8H6HUG4_9AGAR</name>
<proteinExistence type="inferred from homology"/>
<dbReference type="AlphaFoldDB" id="A0A8H6HUG4"/>
<evidence type="ECO:0000256" key="7">
    <source>
        <dbReference type="ARBA" id="ARBA00023269"/>
    </source>
</evidence>
<dbReference type="EMBL" id="JACGCI010000043">
    <property type="protein sequence ID" value="KAF6752602.1"/>
    <property type="molecule type" value="Genomic_DNA"/>
</dbReference>
<feature type="transmembrane region" description="Helical" evidence="9">
    <location>
        <begin position="77"/>
        <end position="99"/>
    </location>
</feature>
<dbReference type="GO" id="GO:0046982">
    <property type="term" value="F:protein heterodimerization activity"/>
    <property type="evidence" value="ECO:0007669"/>
    <property type="project" value="InterPro"/>
</dbReference>
<dbReference type="GO" id="GO:0003677">
    <property type="term" value="F:DNA binding"/>
    <property type="evidence" value="ECO:0007669"/>
    <property type="project" value="UniProtKB-KW"/>
</dbReference>
<dbReference type="GO" id="GO:0000786">
    <property type="term" value="C:nucleosome"/>
    <property type="evidence" value="ECO:0007669"/>
    <property type="project" value="UniProtKB-KW"/>
</dbReference>
<comment type="function">
    <text evidence="8">Core component of nucleosome. Nucleosomes wrap and compact DNA into chromatin, limiting DNA accessibility to the cellular machineries which require DNA as a template. Histones thereby play a central role in transcription regulation, DNA repair, DNA replication and chromosomal stability. DNA accessibility is regulated via a complex set of post-translational modifications of histones, also called histone code, and nucleosome remodeling.</text>
</comment>
<accession>A0A8H6HUG4</accession>
<keyword evidence="4 8" id="KW-0158">Chromosome</keyword>
<evidence type="ECO:0000313" key="10">
    <source>
        <dbReference type="EMBL" id="KAF6752602.1"/>
    </source>
</evidence>
<comment type="subunit">
    <text evidence="8">The nucleosome is a histone octamer containing two molecules each of H2A, H2B, H3 and H4 assembled in one H3-H4 heterotetramer and two H2A-H2B heterodimers. The octamer wraps approximately 147 bp of DNA.</text>
</comment>
<dbReference type="GO" id="GO:0005634">
    <property type="term" value="C:nucleus"/>
    <property type="evidence" value="ECO:0007669"/>
    <property type="project" value="UniProtKB-SubCell"/>
</dbReference>
<reference evidence="10 11" key="1">
    <citation type="submission" date="2020-07" db="EMBL/GenBank/DDBJ databases">
        <title>Comparative genomics of pyrophilous fungi reveals a link between fire events and developmental genes.</title>
        <authorList>
            <consortium name="DOE Joint Genome Institute"/>
            <person name="Steindorff A.S."/>
            <person name="Carver A."/>
            <person name="Calhoun S."/>
            <person name="Stillman K."/>
            <person name="Liu H."/>
            <person name="Lipzen A."/>
            <person name="Pangilinan J."/>
            <person name="Labutti K."/>
            <person name="Bruns T.D."/>
            <person name="Grigoriev I.V."/>
        </authorList>
    </citation>
    <scope>NUCLEOTIDE SEQUENCE [LARGE SCALE GENOMIC DNA]</scope>
    <source>
        <strain evidence="10 11">CBS 144469</strain>
    </source>
</reference>
<protein>
    <recommendedName>
        <fullName evidence="8">Histone H4</fullName>
    </recommendedName>
</protein>
<dbReference type="SMART" id="SM00417">
    <property type="entry name" value="H4"/>
    <property type="match status" value="1"/>
</dbReference>
<keyword evidence="5 8" id="KW-0238">DNA-binding</keyword>
<comment type="similarity">
    <text evidence="3 8">Belongs to the histone H4 family.</text>
</comment>
<evidence type="ECO:0000313" key="11">
    <source>
        <dbReference type="Proteomes" id="UP000521943"/>
    </source>
</evidence>
<evidence type="ECO:0000256" key="3">
    <source>
        <dbReference type="ARBA" id="ARBA00006564"/>
    </source>
</evidence>
<dbReference type="Proteomes" id="UP000521943">
    <property type="component" value="Unassembled WGS sequence"/>
</dbReference>
<dbReference type="InterPro" id="IPR009072">
    <property type="entry name" value="Histone-fold"/>
</dbReference>
<keyword evidence="9" id="KW-1133">Transmembrane helix</keyword>